<name>A0A0R2IBW2_9LACO</name>
<accession>A0A0R2IBW2</accession>
<feature type="transmembrane region" description="Helical" evidence="1">
    <location>
        <begin position="44"/>
        <end position="68"/>
    </location>
</feature>
<evidence type="ECO:0000313" key="2">
    <source>
        <dbReference type="EMBL" id="KRN59444.1"/>
    </source>
</evidence>
<dbReference type="AlphaFoldDB" id="A0A0R2IBW2"/>
<sequence>MQFEGMQSILTLILQLLFIMVTLRALRSFHLENFFRRPPEGLRWLIVVLSIAIGSACGSFFAEFFVILHGALNMWH</sequence>
<dbReference type="Proteomes" id="UP000050934">
    <property type="component" value="Unassembled WGS sequence"/>
</dbReference>
<keyword evidence="3" id="KW-1185">Reference proteome</keyword>
<dbReference type="Pfam" id="PF06612">
    <property type="entry name" value="DUF1146"/>
    <property type="match status" value="1"/>
</dbReference>
<dbReference type="PATRIC" id="fig|396268.3.peg.1199"/>
<gene>
    <name evidence="2" type="ORF">IV45_GL001187</name>
</gene>
<proteinExistence type="predicted"/>
<dbReference type="OrthoDB" id="1651016at2"/>
<feature type="transmembrane region" description="Helical" evidence="1">
    <location>
        <begin position="6"/>
        <end position="23"/>
    </location>
</feature>
<dbReference type="InterPro" id="IPR009526">
    <property type="entry name" value="DUF1146"/>
</dbReference>
<keyword evidence="1" id="KW-1133">Transmembrane helix</keyword>
<reference evidence="2 3" key="1">
    <citation type="journal article" date="2015" name="Genome Announc.">
        <title>Expanding the biotechnology potential of lactobacilli through comparative genomics of 213 strains and associated genera.</title>
        <authorList>
            <person name="Sun Z."/>
            <person name="Harris H.M."/>
            <person name="McCann A."/>
            <person name="Guo C."/>
            <person name="Argimon S."/>
            <person name="Zhang W."/>
            <person name="Yang X."/>
            <person name="Jeffery I.B."/>
            <person name="Cooney J.C."/>
            <person name="Kagawa T.F."/>
            <person name="Liu W."/>
            <person name="Song Y."/>
            <person name="Salvetti E."/>
            <person name="Wrobel A."/>
            <person name="Rasinkangas P."/>
            <person name="Parkhill J."/>
            <person name="Rea M.C."/>
            <person name="O'Sullivan O."/>
            <person name="Ritari J."/>
            <person name="Douillard F.P."/>
            <person name="Paul Ross R."/>
            <person name="Yang R."/>
            <person name="Briner A.E."/>
            <person name="Felis G.E."/>
            <person name="de Vos W.M."/>
            <person name="Barrangou R."/>
            <person name="Klaenhammer T.R."/>
            <person name="Caufield P.W."/>
            <person name="Cui Y."/>
            <person name="Zhang H."/>
            <person name="O'Toole P.W."/>
        </authorList>
    </citation>
    <scope>NUCLEOTIDE SEQUENCE [LARGE SCALE GENOMIC DNA]</scope>
    <source>
        <strain evidence="2 3">DSM 17896</strain>
    </source>
</reference>
<comment type="caution">
    <text evidence="2">The sequence shown here is derived from an EMBL/GenBank/DDBJ whole genome shotgun (WGS) entry which is preliminary data.</text>
</comment>
<keyword evidence="1" id="KW-0472">Membrane</keyword>
<evidence type="ECO:0000256" key="1">
    <source>
        <dbReference type="SAM" id="Phobius"/>
    </source>
</evidence>
<evidence type="ECO:0000313" key="3">
    <source>
        <dbReference type="Proteomes" id="UP000050934"/>
    </source>
</evidence>
<evidence type="ECO:0008006" key="4">
    <source>
        <dbReference type="Google" id="ProtNLM"/>
    </source>
</evidence>
<dbReference type="EMBL" id="JQBW01000004">
    <property type="protein sequence ID" value="KRN59444.1"/>
    <property type="molecule type" value="Genomic_DNA"/>
</dbReference>
<dbReference type="RefSeq" id="WP_157051179.1">
    <property type="nucleotide sequence ID" value="NZ_JQBW01000004.1"/>
</dbReference>
<protein>
    <recommendedName>
        <fullName evidence="4">DUF1146 domain-containing protein</fullName>
    </recommendedName>
</protein>
<organism evidence="2 3">
    <name type="scientific">Limosilactobacillus secaliphilus</name>
    <dbReference type="NCBI Taxonomy" id="396268"/>
    <lineage>
        <taxon>Bacteria</taxon>
        <taxon>Bacillati</taxon>
        <taxon>Bacillota</taxon>
        <taxon>Bacilli</taxon>
        <taxon>Lactobacillales</taxon>
        <taxon>Lactobacillaceae</taxon>
        <taxon>Limosilactobacillus</taxon>
    </lineage>
</organism>
<keyword evidence="1" id="KW-0812">Transmembrane</keyword>
<dbReference type="STRING" id="396268.IV45_GL001187"/>